<name>A0A0C1Z7Y7_9VIBR</name>
<dbReference type="Proteomes" id="UP000031586">
    <property type="component" value="Unassembled WGS sequence"/>
</dbReference>
<feature type="transmembrane region" description="Helical" evidence="1">
    <location>
        <begin position="6"/>
        <end position="29"/>
    </location>
</feature>
<reference evidence="2 3" key="1">
    <citation type="submission" date="2014-07" db="EMBL/GenBank/DDBJ databases">
        <title>Unique and conserved regions in Vibrio harveyi and related species in comparison with the shrimp pathogen Vibrio harveyi CAIM 1792.</title>
        <authorList>
            <person name="Espinoza-Valles I."/>
            <person name="Vora G."/>
            <person name="Leekitcharoenphon P."/>
            <person name="Ussery D."/>
            <person name="Hoj L."/>
            <person name="Gomez-Gil B."/>
        </authorList>
    </citation>
    <scope>NUCLEOTIDE SEQUENCE [LARGE SCALE GENOMIC DNA]</scope>
    <source>
        <strain evidence="3">CAIM 1854 / LMG 25443</strain>
    </source>
</reference>
<keyword evidence="1" id="KW-1133">Transmembrane helix</keyword>
<dbReference type="EMBL" id="JPRD01000015">
    <property type="protein sequence ID" value="KIF53115.1"/>
    <property type="molecule type" value="Genomic_DNA"/>
</dbReference>
<evidence type="ECO:0000313" key="3">
    <source>
        <dbReference type="Proteomes" id="UP000031586"/>
    </source>
</evidence>
<accession>A0A0C1Z7Y7</accession>
<evidence type="ECO:0000313" key="2">
    <source>
        <dbReference type="EMBL" id="KIF53115.1"/>
    </source>
</evidence>
<organism evidence="2 3">
    <name type="scientific">Vibrio owensii CAIM 1854 = LMG 25443</name>
    <dbReference type="NCBI Taxonomy" id="1229493"/>
    <lineage>
        <taxon>Bacteria</taxon>
        <taxon>Pseudomonadati</taxon>
        <taxon>Pseudomonadota</taxon>
        <taxon>Gammaproteobacteria</taxon>
        <taxon>Vibrionales</taxon>
        <taxon>Vibrionaceae</taxon>
        <taxon>Vibrio</taxon>
    </lineage>
</organism>
<sequence length="60" mass="6727">MDVWTAVFIWVAVGFWLGCGTAPAILVWLKNPQESNLWKVWGSTYSLVLGPIGFASIQDW</sequence>
<comment type="caution">
    <text evidence="2">The sequence shown here is derived from an EMBL/GenBank/DDBJ whole genome shotgun (WGS) entry which is preliminary data.</text>
</comment>
<protein>
    <submittedName>
        <fullName evidence="2">Uncharacterized protein</fullName>
    </submittedName>
</protein>
<dbReference type="PATRIC" id="fig|1229493.5.peg.933"/>
<dbReference type="AlphaFoldDB" id="A0A0C1Z7Y7"/>
<keyword evidence="1" id="KW-0812">Transmembrane</keyword>
<gene>
    <name evidence="2" type="ORF">H735_09245</name>
</gene>
<evidence type="ECO:0000256" key="1">
    <source>
        <dbReference type="SAM" id="Phobius"/>
    </source>
</evidence>
<proteinExistence type="predicted"/>
<keyword evidence="1" id="KW-0472">Membrane</keyword>